<evidence type="ECO:0000313" key="11">
    <source>
        <dbReference type="EMBL" id="KAJ1917900.1"/>
    </source>
</evidence>
<evidence type="ECO:0000256" key="1">
    <source>
        <dbReference type="ARBA" id="ARBA00004604"/>
    </source>
</evidence>
<dbReference type="GO" id="GO:0006364">
    <property type="term" value="P:rRNA processing"/>
    <property type="evidence" value="ECO:0007669"/>
    <property type="project" value="UniProtKB-KW"/>
</dbReference>
<dbReference type="GO" id="GO:0032040">
    <property type="term" value="C:small-subunit processome"/>
    <property type="evidence" value="ECO:0007669"/>
    <property type="project" value="TreeGrafter"/>
</dbReference>
<feature type="compositionally biased region" description="Basic and acidic residues" evidence="10">
    <location>
        <begin position="213"/>
        <end position="222"/>
    </location>
</feature>
<feature type="region of interest" description="Disordered" evidence="10">
    <location>
        <begin position="213"/>
        <end position="234"/>
    </location>
</feature>
<dbReference type="EMBL" id="JANBPU010000059">
    <property type="protein sequence ID" value="KAJ1917900.1"/>
    <property type="molecule type" value="Genomic_DNA"/>
</dbReference>
<evidence type="ECO:0000256" key="3">
    <source>
        <dbReference type="ARBA" id="ARBA00022553"/>
    </source>
</evidence>
<dbReference type="InterPro" id="IPR036322">
    <property type="entry name" value="WD40_repeat_dom_sf"/>
</dbReference>
<proteinExistence type="inferred from homology"/>
<evidence type="ECO:0000256" key="9">
    <source>
        <dbReference type="PROSITE-ProRule" id="PRU00221"/>
    </source>
</evidence>
<sequence>MSSTDIKQRKRQLEEPSDNDAKPQLVTGPKKSKKKKSSAHKVAPKTTDELELENLVFGGGDDENIAQGIFESAGHELEMSSILQDKVKNDDVGGGEKEVKFSGDEGEGDVMFFEDTGANEDQFGLTSDIIIEASKVQNSKKKSKAKKKKDVAQKSAWKDEDDKNIEISVMSNTRTKKLRQEEGEDVLTGEEYENRLRKQFEKINPVPAWAIKKDAKKSKADSGDDSDEELEAPDEEAIESIDLSFFKSNKSLIESNKSEISAGEIDISRLKNANQMAPSKSVVQKLQFHPTSNAMITAGLDKTLRIFEIDGKTNQKVQSIYFKDMPIYNAQFINNGDEVIATGRRSYFYTVNIQKGTTDRINGILGRSDKSLERFQASPDGKTIAFPSNSGQIVLVSGKTKQWMSTIQMNGTVKDVAWSQDGNSLWSIGMDSEIYMWDIRKSSECVHRWKDQEMFKPTCIAASPNLNYFACGDYSGIVNIYNNSFMNIQGKSKPKPIKSITNLTTPISELMFNHDSQVLGMFSRNKKDQFKLVHLPTCTVFSNWPTQYTPLGYVQTFDFSPNSGFVAIGNDKGKVLLYRLKHFTNY</sequence>
<keyword evidence="2" id="KW-0698">rRNA processing</keyword>
<dbReference type="InterPro" id="IPR045161">
    <property type="entry name" value="Utp18"/>
</dbReference>
<evidence type="ECO:0000256" key="6">
    <source>
        <dbReference type="ARBA" id="ARBA00023242"/>
    </source>
</evidence>
<feature type="repeat" description="WD" evidence="9">
    <location>
        <begin position="406"/>
        <end position="447"/>
    </location>
</feature>
<reference evidence="11" key="1">
    <citation type="submission" date="2022-07" db="EMBL/GenBank/DDBJ databases">
        <title>Phylogenomic reconstructions and comparative analyses of Kickxellomycotina fungi.</title>
        <authorList>
            <person name="Reynolds N.K."/>
            <person name="Stajich J.E."/>
            <person name="Barry K."/>
            <person name="Grigoriev I.V."/>
            <person name="Crous P."/>
            <person name="Smith M.E."/>
        </authorList>
    </citation>
    <scope>NUCLEOTIDE SEQUENCE</scope>
    <source>
        <strain evidence="11">NBRC 100468</strain>
    </source>
</reference>
<accession>A0A9W8DTE0</accession>
<evidence type="ECO:0000256" key="2">
    <source>
        <dbReference type="ARBA" id="ARBA00022552"/>
    </source>
</evidence>
<dbReference type="FunFam" id="2.130.10.10:FF:000121">
    <property type="entry name" value="U3 small nucleolar RNA-associated protein 18 homolog"/>
    <property type="match status" value="1"/>
</dbReference>
<dbReference type="SMART" id="SM00320">
    <property type="entry name" value="WD40"/>
    <property type="match status" value="4"/>
</dbReference>
<feature type="compositionally biased region" description="Basic and acidic residues" evidence="10">
    <location>
        <begin position="150"/>
        <end position="159"/>
    </location>
</feature>
<dbReference type="AlphaFoldDB" id="A0A9W8DTE0"/>
<keyword evidence="5" id="KW-0677">Repeat</keyword>
<keyword evidence="6" id="KW-0539">Nucleus</keyword>
<feature type="compositionally biased region" description="Basic and acidic residues" evidence="10">
    <location>
        <begin position="88"/>
        <end position="103"/>
    </location>
</feature>
<keyword evidence="12" id="KW-1185">Reference proteome</keyword>
<dbReference type="Pfam" id="PF00400">
    <property type="entry name" value="WD40"/>
    <property type="match status" value="1"/>
</dbReference>
<dbReference type="OrthoDB" id="1935146at2759"/>
<feature type="region of interest" description="Disordered" evidence="10">
    <location>
        <begin position="137"/>
        <end position="159"/>
    </location>
</feature>
<comment type="caution">
    <text evidence="11">The sequence shown here is derived from an EMBL/GenBank/DDBJ whole genome shotgun (WGS) entry which is preliminary data.</text>
</comment>
<keyword evidence="4 9" id="KW-0853">WD repeat</keyword>
<dbReference type="PROSITE" id="PS00678">
    <property type="entry name" value="WD_REPEATS_1"/>
    <property type="match status" value="1"/>
</dbReference>
<feature type="region of interest" description="Disordered" evidence="10">
    <location>
        <begin position="88"/>
        <end position="108"/>
    </location>
</feature>
<comment type="subcellular location">
    <subcellularLocation>
        <location evidence="1">Nucleus</location>
        <location evidence="1">Nucleolus</location>
    </subcellularLocation>
</comment>
<dbReference type="Proteomes" id="UP001150538">
    <property type="component" value="Unassembled WGS sequence"/>
</dbReference>
<dbReference type="PANTHER" id="PTHR18359:SF0">
    <property type="entry name" value="U3 SMALL NUCLEOLAR RNA-ASSOCIATED PROTEIN 18 HOMOLOG"/>
    <property type="match status" value="1"/>
</dbReference>
<evidence type="ECO:0000256" key="4">
    <source>
        <dbReference type="ARBA" id="ARBA00022574"/>
    </source>
</evidence>
<protein>
    <recommendedName>
        <fullName evidence="8">U3 small nucleolar RNA-associated protein 18 homolog</fullName>
    </recommendedName>
</protein>
<feature type="region of interest" description="Disordered" evidence="10">
    <location>
        <begin position="1"/>
        <end position="47"/>
    </location>
</feature>
<dbReference type="SUPFAM" id="SSF50978">
    <property type="entry name" value="WD40 repeat-like"/>
    <property type="match status" value="1"/>
</dbReference>
<dbReference type="Gene3D" id="2.130.10.10">
    <property type="entry name" value="YVTN repeat-like/Quinoprotein amine dehydrogenase"/>
    <property type="match status" value="1"/>
</dbReference>
<feature type="compositionally biased region" description="Basic residues" evidence="10">
    <location>
        <begin position="30"/>
        <end position="43"/>
    </location>
</feature>
<gene>
    <name evidence="11" type="primary">UTP18</name>
    <name evidence="11" type="ORF">H4219_002944</name>
</gene>
<organism evidence="11 12">
    <name type="scientific">Mycoemilia scoparia</name>
    <dbReference type="NCBI Taxonomy" id="417184"/>
    <lineage>
        <taxon>Eukaryota</taxon>
        <taxon>Fungi</taxon>
        <taxon>Fungi incertae sedis</taxon>
        <taxon>Zoopagomycota</taxon>
        <taxon>Kickxellomycotina</taxon>
        <taxon>Kickxellomycetes</taxon>
        <taxon>Kickxellales</taxon>
        <taxon>Kickxellaceae</taxon>
        <taxon>Mycoemilia</taxon>
    </lineage>
</organism>
<feature type="compositionally biased region" description="Basic residues" evidence="10">
    <location>
        <begin position="138"/>
        <end position="149"/>
    </location>
</feature>
<dbReference type="InterPro" id="IPR019775">
    <property type="entry name" value="WD40_repeat_CS"/>
</dbReference>
<dbReference type="PANTHER" id="PTHR18359">
    <property type="entry name" value="WD-REPEAT PROTEIN-RELATED"/>
    <property type="match status" value="1"/>
</dbReference>
<dbReference type="InterPro" id="IPR015943">
    <property type="entry name" value="WD40/YVTN_repeat-like_dom_sf"/>
</dbReference>
<keyword evidence="3" id="KW-0597">Phosphoprotein</keyword>
<feature type="compositionally biased region" description="Acidic residues" evidence="10">
    <location>
        <begin position="223"/>
        <end position="234"/>
    </location>
</feature>
<evidence type="ECO:0000256" key="8">
    <source>
        <dbReference type="ARBA" id="ARBA00074442"/>
    </source>
</evidence>
<evidence type="ECO:0000256" key="10">
    <source>
        <dbReference type="SAM" id="MobiDB-lite"/>
    </source>
</evidence>
<dbReference type="GO" id="GO:0034388">
    <property type="term" value="C:Pwp2p-containing subcomplex of 90S preribosome"/>
    <property type="evidence" value="ECO:0007669"/>
    <property type="project" value="TreeGrafter"/>
</dbReference>
<evidence type="ECO:0000256" key="5">
    <source>
        <dbReference type="ARBA" id="ARBA00022737"/>
    </source>
</evidence>
<name>A0A9W8DTE0_9FUNG</name>
<comment type="similarity">
    <text evidence="7">Belongs to the WD repeat UTP18 family.</text>
</comment>
<dbReference type="PROSITE" id="PS50082">
    <property type="entry name" value="WD_REPEATS_2"/>
    <property type="match status" value="1"/>
</dbReference>
<dbReference type="InterPro" id="IPR001680">
    <property type="entry name" value="WD40_rpt"/>
</dbReference>
<evidence type="ECO:0000313" key="12">
    <source>
        <dbReference type="Proteomes" id="UP001150538"/>
    </source>
</evidence>
<evidence type="ECO:0000256" key="7">
    <source>
        <dbReference type="ARBA" id="ARBA00025767"/>
    </source>
</evidence>